<dbReference type="STRING" id="36166.T1GBV4"/>
<dbReference type="PROSITE" id="PS51061">
    <property type="entry name" value="R3H"/>
    <property type="match status" value="1"/>
</dbReference>
<protein>
    <recommendedName>
        <fullName evidence="6">G-patch domain-containing protein</fullName>
    </recommendedName>
</protein>
<evidence type="ECO:0000313" key="4">
    <source>
        <dbReference type="EnsemblMetazoa" id="MESCA000743-PA"/>
    </source>
</evidence>
<dbReference type="InterPro" id="IPR001374">
    <property type="entry name" value="R3H_dom"/>
</dbReference>
<name>T1GBV4_MEGSC</name>
<feature type="region of interest" description="Disordered" evidence="1">
    <location>
        <begin position="1"/>
        <end position="24"/>
    </location>
</feature>
<evidence type="ECO:0008006" key="6">
    <source>
        <dbReference type="Google" id="ProtNLM"/>
    </source>
</evidence>
<dbReference type="Pfam" id="PF01424">
    <property type="entry name" value="R3H"/>
    <property type="match status" value="1"/>
</dbReference>
<dbReference type="EnsemblMetazoa" id="MESCA000743-RA">
    <property type="protein sequence ID" value="MESCA000743-PA"/>
    <property type="gene ID" value="MESCA000743"/>
</dbReference>
<dbReference type="SUPFAM" id="SSF82708">
    <property type="entry name" value="R3H domain"/>
    <property type="match status" value="1"/>
</dbReference>
<dbReference type="InterPro" id="IPR000467">
    <property type="entry name" value="G_patch_dom"/>
</dbReference>
<dbReference type="GO" id="GO:0003676">
    <property type="term" value="F:nucleic acid binding"/>
    <property type="evidence" value="ECO:0007669"/>
    <property type="project" value="UniProtKB-UniRule"/>
</dbReference>
<reference evidence="4" key="2">
    <citation type="submission" date="2015-06" db="UniProtKB">
        <authorList>
            <consortium name="EnsemblMetazoa"/>
        </authorList>
    </citation>
    <scope>IDENTIFICATION</scope>
</reference>
<evidence type="ECO:0000259" key="2">
    <source>
        <dbReference type="PROSITE" id="PS50174"/>
    </source>
</evidence>
<feature type="domain" description="R3H" evidence="3">
    <location>
        <begin position="48"/>
        <end position="113"/>
    </location>
</feature>
<sequence>MMQKLGWTGGGLGSNKDGMREPISLDFGQTTRHGLGAKSTLDEGDMDKLNFEYCRQLFKNYCASEEIRDLKFTSAFSKNQRASLHGIVGKLPSLKSVSRGKDENRYLVVSKIISPKRIAEEILLNNNELYKNKFNIKVPMPLKEMFPKYFNAIE</sequence>
<dbReference type="AlphaFoldDB" id="T1GBV4"/>
<evidence type="ECO:0000256" key="1">
    <source>
        <dbReference type="SAM" id="MobiDB-lite"/>
    </source>
</evidence>
<organism evidence="4 5">
    <name type="scientific">Megaselia scalaris</name>
    <name type="common">Humpbacked fly</name>
    <name type="synonym">Phora scalaris</name>
    <dbReference type="NCBI Taxonomy" id="36166"/>
    <lineage>
        <taxon>Eukaryota</taxon>
        <taxon>Metazoa</taxon>
        <taxon>Ecdysozoa</taxon>
        <taxon>Arthropoda</taxon>
        <taxon>Hexapoda</taxon>
        <taxon>Insecta</taxon>
        <taxon>Pterygota</taxon>
        <taxon>Neoptera</taxon>
        <taxon>Endopterygota</taxon>
        <taxon>Diptera</taxon>
        <taxon>Brachycera</taxon>
        <taxon>Muscomorpha</taxon>
        <taxon>Platypezoidea</taxon>
        <taxon>Phoridae</taxon>
        <taxon>Megaseliini</taxon>
        <taxon>Megaselia</taxon>
    </lineage>
</organism>
<dbReference type="EMBL" id="CAQQ02153269">
    <property type="status" value="NOT_ANNOTATED_CDS"/>
    <property type="molecule type" value="Genomic_DNA"/>
</dbReference>
<dbReference type="PROSITE" id="PS50174">
    <property type="entry name" value="G_PATCH"/>
    <property type="match status" value="1"/>
</dbReference>
<keyword evidence="5" id="KW-1185">Reference proteome</keyword>
<proteinExistence type="predicted"/>
<dbReference type="Pfam" id="PF01585">
    <property type="entry name" value="G-patch"/>
    <property type="match status" value="1"/>
</dbReference>
<evidence type="ECO:0000259" key="3">
    <source>
        <dbReference type="PROSITE" id="PS51061"/>
    </source>
</evidence>
<feature type="domain" description="G-patch" evidence="2">
    <location>
        <begin position="1"/>
        <end position="40"/>
    </location>
</feature>
<reference evidence="5" key="1">
    <citation type="submission" date="2013-02" db="EMBL/GenBank/DDBJ databases">
        <authorList>
            <person name="Hughes D."/>
        </authorList>
    </citation>
    <scope>NUCLEOTIDE SEQUENCE</scope>
    <source>
        <strain>Durham</strain>
        <strain evidence="5">NC isolate 2 -- Noor lab</strain>
    </source>
</reference>
<evidence type="ECO:0000313" key="5">
    <source>
        <dbReference type="Proteomes" id="UP000015102"/>
    </source>
</evidence>
<dbReference type="Proteomes" id="UP000015102">
    <property type="component" value="Unassembled WGS sequence"/>
</dbReference>
<dbReference type="InterPro" id="IPR036867">
    <property type="entry name" value="R3H_dom_sf"/>
</dbReference>
<accession>T1GBV4</accession>
<dbReference type="Gene3D" id="3.30.1370.50">
    <property type="entry name" value="R3H-like domain"/>
    <property type="match status" value="1"/>
</dbReference>
<dbReference type="HOGENOM" id="CLU_1706292_0_0_1"/>